<feature type="chain" id="PRO_5042673737" description="Peroxidase" evidence="22">
    <location>
        <begin position="22"/>
        <end position="341"/>
    </location>
</feature>
<feature type="binding site" evidence="18">
    <location>
        <position position="180"/>
    </location>
    <ligand>
        <name>substrate</name>
    </ligand>
</feature>
<evidence type="ECO:0000256" key="8">
    <source>
        <dbReference type="ARBA" id="ARBA00022617"/>
    </source>
</evidence>
<dbReference type="AlphaFoldDB" id="A0AAP0NCC1"/>
<evidence type="ECO:0000256" key="2">
    <source>
        <dbReference type="ARBA" id="ARBA00002322"/>
    </source>
</evidence>
<dbReference type="InterPro" id="IPR019793">
    <property type="entry name" value="Peroxidases_heam-ligand_BS"/>
</dbReference>
<dbReference type="FunFam" id="1.10.520.10:FF:000006">
    <property type="entry name" value="Peroxidase"/>
    <property type="match status" value="1"/>
</dbReference>
<feature type="binding site" evidence="19">
    <location>
        <position position="94"/>
    </location>
    <ligand>
        <name>Ca(2+)</name>
        <dbReference type="ChEBI" id="CHEBI:29108"/>
        <label>1</label>
    </ligand>
</feature>
<protein>
    <recommendedName>
        <fullName evidence="5 22">Peroxidase</fullName>
        <ecNumber evidence="5 22">1.11.1.7</ecNumber>
    </recommendedName>
</protein>
<dbReference type="InterPro" id="IPR033905">
    <property type="entry name" value="Secretory_peroxidase"/>
</dbReference>
<dbReference type="PROSITE" id="PS00436">
    <property type="entry name" value="PEROXIDASE_2"/>
    <property type="match status" value="1"/>
</dbReference>
<feature type="binding site" description="axial binding residue" evidence="19">
    <location>
        <position position="210"/>
    </location>
    <ligand>
        <name>heme b</name>
        <dbReference type="ChEBI" id="CHEBI:60344"/>
    </ligand>
    <ligandPart>
        <name>Fe</name>
        <dbReference type="ChEBI" id="CHEBI:18248"/>
    </ligandPart>
</feature>
<keyword evidence="11 19" id="KW-0106">Calcium</keyword>
<keyword evidence="14 21" id="KW-1015">Disulfide bond</keyword>
<keyword evidence="16 22" id="KW-0376">Hydrogen peroxide</keyword>
<evidence type="ECO:0000313" key="24">
    <source>
        <dbReference type="EMBL" id="KAK9269376.1"/>
    </source>
</evidence>
<evidence type="ECO:0000256" key="12">
    <source>
        <dbReference type="ARBA" id="ARBA00023002"/>
    </source>
</evidence>
<feature type="binding site" evidence="19">
    <location>
        <position position="92"/>
    </location>
    <ligand>
        <name>Ca(2+)</name>
        <dbReference type="ChEBI" id="CHEBI:29108"/>
        <label>1</label>
    </ligand>
</feature>
<keyword evidence="13 19" id="KW-0408">Iron</keyword>
<dbReference type="InterPro" id="IPR019794">
    <property type="entry name" value="Peroxidases_AS"/>
</dbReference>
<comment type="function">
    <text evidence="2">Removal of H(2)O(2), oxidation of toxic reductants, biosynthesis and degradation of lignin, suberization, auxin catabolism, response to environmental stresses such as wounding, pathogen attack and oxidative stress. These functions might be dependent on each isozyme/isoform in each plant tissue.</text>
</comment>
<name>A0AAP0NCC1_LIQFO</name>
<dbReference type="GO" id="GO:0005576">
    <property type="term" value="C:extracellular region"/>
    <property type="evidence" value="ECO:0007669"/>
    <property type="project" value="UniProtKB-SubCell"/>
</dbReference>
<feature type="binding site" evidence="19">
    <location>
        <position position="98"/>
    </location>
    <ligand>
        <name>Ca(2+)</name>
        <dbReference type="ChEBI" id="CHEBI:29108"/>
        <label>1</label>
    </ligand>
</feature>
<evidence type="ECO:0000256" key="6">
    <source>
        <dbReference type="ARBA" id="ARBA00022525"/>
    </source>
</evidence>
<accession>A0AAP0NCC1</accession>
<dbReference type="Pfam" id="PF00141">
    <property type="entry name" value="peroxidase"/>
    <property type="match status" value="1"/>
</dbReference>
<evidence type="ECO:0000256" key="7">
    <source>
        <dbReference type="ARBA" id="ARBA00022559"/>
    </source>
</evidence>
<evidence type="ECO:0000256" key="13">
    <source>
        <dbReference type="ARBA" id="ARBA00023004"/>
    </source>
</evidence>
<evidence type="ECO:0000256" key="1">
    <source>
        <dbReference type="ARBA" id="ARBA00000189"/>
    </source>
</evidence>
<evidence type="ECO:0000256" key="14">
    <source>
        <dbReference type="ARBA" id="ARBA00023157"/>
    </source>
</evidence>
<dbReference type="PRINTS" id="PR00458">
    <property type="entry name" value="PEROXIDASE"/>
</dbReference>
<evidence type="ECO:0000256" key="3">
    <source>
        <dbReference type="ARBA" id="ARBA00004613"/>
    </source>
</evidence>
<dbReference type="EC" id="1.11.1.7" evidence="5 22"/>
<feature type="disulfide bond" evidence="21">
    <location>
        <begin position="217"/>
        <end position="249"/>
    </location>
</feature>
<comment type="subcellular location">
    <subcellularLocation>
        <location evidence="3 22">Secreted</location>
    </subcellularLocation>
</comment>
<evidence type="ECO:0000256" key="19">
    <source>
        <dbReference type="PIRSR" id="PIRSR600823-3"/>
    </source>
</evidence>
<dbReference type="GO" id="GO:0006979">
    <property type="term" value="P:response to oxidative stress"/>
    <property type="evidence" value="ECO:0007669"/>
    <property type="project" value="UniProtKB-UniRule"/>
</dbReference>
<evidence type="ECO:0000256" key="11">
    <source>
        <dbReference type="ARBA" id="ARBA00022837"/>
    </source>
</evidence>
<comment type="cofactor">
    <cofactor evidence="19 22">
        <name>heme b</name>
        <dbReference type="ChEBI" id="CHEBI:60344"/>
    </cofactor>
    <text evidence="19 22">Binds 1 heme b (iron(II)-protoporphyrin IX) group per subunit.</text>
</comment>
<keyword evidence="25" id="KW-1185">Reference proteome</keyword>
<reference evidence="24 25" key="1">
    <citation type="journal article" date="2024" name="Plant J.">
        <title>Genome sequences and population genomics reveal climatic adaptation and genomic divergence between two closely related sweetgum species.</title>
        <authorList>
            <person name="Xu W.Q."/>
            <person name="Ren C.Q."/>
            <person name="Zhang X.Y."/>
            <person name="Comes H.P."/>
            <person name="Liu X.H."/>
            <person name="Li Y.G."/>
            <person name="Kettle C.J."/>
            <person name="Jalonen R."/>
            <person name="Gaisberger H."/>
            <person name="Ma Y.Z."/>
            <person name="Qiu Y.X."/>
        </authorList>
    </citation>
    <scope>NUCLEOTIDE SEQUENCE [LARGE SCALE GENOMIC DNA]</scope>
    <source>
        <strain evidence="24">Hangzhou</strain>
    </source>
</reference>
<comment type="cofactor">
    <cofactor evidence="19 22">
        <name>Ca(2+)</name>
        <dbReference type="ChEBI" id="CHEBI:29108"/>
    </cofactor>
    <text evidence="19 22">Binds 2 calcium ions per subunit.</text>
</comment>
<evidence type="ECO:0000256" key="10">
    <source>
        <dbReference type="ARBA" id="ARBA00022729"/>
    </source>
</evidence>
<feature type="disulfide bond" evidence="21">
    <location>
        <begin position="139"/>
        <end position="336"/>
    </location>
</feature>
<comment type="catalytic activity">
    <reaction evidence="1 22">
        <text>2 a phenolic donor + H2O2 = 2 a phenolic radical donor + 2 H2O</text>
        <dbReference type="Rhea" id="RHEA:56136"/>
        <dbReference type="ChEBI" id="CHEBI:15377"/>
        <dbReference type="ChEBI" id="CHEBI:16240"/>
        <dbReference type="ChEBI" id="CHEBI:139520"/>
        <dbReference type="ChEBI" id="CHEBI:139521"/>
        <dbReference type="EC" id="1.11.1.7"/>
    </reaction>
</comment>
<feature type="binding site" evidence="19">
    <location>
        <position position="89"/>
    </location>
    <ligand>
        <name>Ca(2+)</name>
        <dbReference type="ChEBI" id="CHEBI:29108"/>
        <label>1</label>
    </ligand>
</feature>
<dbReference type="GO" id="GO:0020037">
    <property type="term" value="F:heme binding"/>
    <property type="evidence" value="ECO:0007669"/>
    <property type="project" value="UniProtKB-UniRule"/>
</dbReference>
<feature type="binding site" evidence="19">
    <location>
        <position position="267"/>
    </location>
    <ligand>
        <name>Ca(2+)</name>
        <dbReference type="ChEBI" id="CHEBI:29108"/>
        <label>2</label>
    </ligand>
</feature>
<organism evidence="24 25">
    <name type="scientific">Liquidambar formosana</name>
    <name type="common">Formosan gum</name>
    <dbReference type="NCBI Taxonomy" id="63359"/>
    <lineage>
        <taxon>Eukaryota</taxon>
        <taxon>Viridiplantae</taxon>
        <taxon>Streptophyta</taxon>
        <taxon>Embryophyta</taxon>
        <taxon>Tracheophyta</taxon>
        <taxon>Spermatophyta</taxon>
        <taxon>Magnoliopsida</taxon>
        <taxon>eudicotyledons</taxon>
        <taxon>Gunneridae</taxon>
        <taxon>Pentapetalae</taxon>
        <taxon>Saxifragales</taxon>
        <taxon>Altingiaceae</taxon>
        <taxon>Liquidambar</taxon>
    </lineage>
</organism>
<feature type="signal peptide" evidence="22">
    <location>
        <begin position="1"/>
        <end position="21"/>
    </location>
</feature>
<keyword evidence="6 22" id="KW-0964">Secreted</keyword>
<evidence type="ECO:0000256" key="5">
    <source>
        <dbReference type="ARBA" id="ARBA00012313"/>
    </source>
</evidence>
<feature type="disulfide bond" evidence="21">
    <location>
        <begin position="57"/>
        <end position="133"/>
    </location>
</feature>
<dbReference type="CDD" id="cd00693">
    <property type="entry name" value="secretory_peroxidase"/>
    <property type="match status" value="1"/>
</dbReference>
<dbReference type="Gene3D" id="1.10.420.10">
    <property type="entry name" value="Peroxidase, domain 2"/>
    <property type="match status" value="1"/>
</dbReference>
<keyword evidence="15" id="KW-0325">Glycoprotein</keyword>
<feature type="binding site" evidence="19">
    <location>
        <position position="259"/>
    </location>
    <ligand>
        <name>Ca(2+)</name>
        <dbReference type="ChEBI" id="CHEBI:29108"/>
        <label>2</label>
    </ligand>
</feature>
<dbReference type="InterPro" id="IPR002016">
    <property type="entry name" value="Haem_peroxidase"/>
</dbReference>
<evidence type="ECO:0000256" key="17">
    <source>
        <dbReference type="PIRSR" id="PIRSR600823-1"/>
    </source>
</evidence>
<dbReference type="PROSITE" id="PS00435">
    <property type="entry name" value="PEROXIDASE_1"/>
    <property type="match status" value="1"/>
</dbReference>
<evidence type="ECO:0000256" key="22">
    <source>
        <dbReference type="RuleBase" id="RU362060"/>
    </source>
</evidence>
<dbReference type="PANTHER" id="PTHR31517">
    <property type="match status" value="1"/>
</dbReference>
<feature type="binding site" evidence="19">
    <location>
        <position position="96"/>
    </location>
    <ligand>
        <name>Ca(2+)</name>
        <dbReference type="ChEBI" id="CHEBI:29108"/>
        <label>1</label>
    </ligand>
</feature>
<dbReference type="FunFam" id="1.10.420.10:FF:000001">
    <property type="entry name" value="Peroxidase"/>
    <property type="match status" value="1"/>
</dbReference>
<keyword evidence="10 22" id="KW-0732">Signal</keyword>
<dbReference type="GO" id="GO:0046872">
    <property type="term" value="F:metal ion binding"/>
    <property type="evidence" value="ECO:0007669"/>
    <property type="project" value="UniProtKB-UniRule"/>
</dbReference>
<feature type="binding site" evidence="19">
    <location>
        <position position="107"/>
    </location>
    <ligand>
        <name>Ca(2+)</name>
        <dbReference type="ChEBI" id="CHEBI:29108"/>
        <label>1</label>
    </ligand>
</feature>
<keyword evidence="7 22" id="KW-0575">Peroxidase</keyword>
<dbReference type="InterPro" id="IPR010255">
    <property type="entry name" value="Haem_peroxidase_sf"/>
</dbReference>
<evidence type="ECO:0000256" key="9">
    <source>
        <dbReference type="ARBA" id="ARBA00022723"/>
    </source>
</evidence>
<dbReference type="GO" id="GO:0140825">
    <property type="term" value="F:lactoperoxidase activity"/>
    <property type="evidence" value="ECO:0007669"/>
    <property type="project" value="UniProtKB-EC"/>
</dbReference>
<comment type="caution">
    <text evidence="24">The sequence shown here is derived from an EMBL/GenBank/DDBJ whole genome shotgun (WGS) entry which is preliminary data.</text>
</comment>
<feature type="active site" description="Proton acceptor" evidence="17">
    <location>
        <position position="88"/>
    </location>
</feature>
<feature type="domain" description="Plant heme peroxidase family profile" evidence="23">
    <location>
        <begin position="47"/>
        <end position="340"/>
    </location>
</feature>
<feature type="site" description="Transition state stabilizer" evidence="20">
    <location>
        <position position="84"/>
    </location>
</feature>
<dbReference type="EMBL" id="JBBPBK010000015">
    <property type="protein sequence ID" value="KAK9269376.1"/>
    <property type="molecule type" value="Genomic_DNA"/>
</dbReference>
<gene>
    <name evidence="24" type="ORF">L1049_001148</name>
</gene>
<dbReference type="Gene3D" id="1.10.520.10">
    <property type="match status" value="1"/>
</dbReference>
<proteinExistence type="inferred from homology"/>
<dbReference type="PRINTS" id="PR00461">
    <property type="entry name" value="PLPEROXIDASE"/>
</dbReference>
<dbReference type="InterPro" id="IPR000823">
    <property type="entry name" value="Peroxidase_pln"/>
</dbReference>
<evidence type="ECO:0000256" key="18">
    <source>
        <dbReference type="PIRSR" id="PIRSR600823-2"/>
    </source>
</evidence>
<feature type="binding site" evidence="19">
    <location>
        <position position="211"/>
    </location>
    <ligand>
        <name>Ca(2+)</name>
        <dbReference type="ChEBI" id="CHEBI:29108"/>
        <label>2</label>
    </ligand>
</feature>
<evidence type="ECO:0000256" key="4">
    <source>
        <dbReference type="ARBA" id="ARBA00006873"/>
    </source>
</evidence>
<dbReference type="SUPFAM" id="SSF48113">
    <property type="entry name" value="Heme-dependent peroxidases"/>
    <property type="match status" value="1"/>
</dbReference>
<evidence type="ECO:0000259" key="23">
    <source>
        <dbReference type="PROSITE" id="PS50873"/>
    </source>
</evidence>
<feature type="binding site" evidence="19">
    <location>
        <position position="262"/>
    </location>
    <ligand>
        <name>Ca(2+)</name>
        <dbReference type="ChEBI" id="CHEBI:29108"/>
        <label>2</label>
    </ligand>
</feature>
<comment type="similarity">
    <text evidence="22">Belongs to the peroxidase family. Classical plant (class III) peroxidase subfamily.</text>
</comment>
<evidence type="ECO:0000313" key="25">
    <source>
        <dbReference type="Proteomes" id="UP001415857"/>
    </source>
</evidence>
<dbReference type="GO" id="GO:0042744">
    <property type="term" value="P:hydrogen peroxide catabolic process"/>
    <property type="evidence" value="ECO:0007669"/>
    <property type="project" value="UniProtKB-KW"/>
</dbReference>
<evidence type="ECO:0000256" key="20">
    <source>
        <dbReference type="PIRSR" id="PIRSR600823-4"/>
    </source>
</evidence>
<keyword evidence="8 22" id="KW-0349">Heme</keyword>
<comment type="similarity">
    <text evidence="4">Belongs to the peroxidase family. Ascorbate peroxidase subfamily.</text>
</comment>
<dbReference type="PROSITE" id="PS50873">
    <property type="entry name" value="PEROXIDASE_4"/>
    <property type="match status" value="1"/>
</dbReference>
<sequence>MMKSCFVLVLLYMQLNMLVLAKGVTTRTPSVNKPKPILPTILSPADYLSFTYYLNTCPDLEGIIQSKVQAWIKKDYTLAASIIRLHFHDCAVRGCDASILLNHTGSERTAEVSKTLRGFQVIDEIKAEVEKRCPKTVSCADILTAAARDATVIAGGPFWEVPFGRKDGRISISKEANIVPDGHENVTALIELFQSKGLNILDLVILSGSHTIGRCTCSSIQYRLNNFNGTGKADPSIDMKYLNLLKRNCRRELNYVNLDATTPRTFDSIYYTNLQKKMGLLSTDQLLYSDARTSPFVAALASQPSLFFNQFAASMVKLGNVQVLTGPKEGEIRQNCNFVNP</sequence>
<dbReference type="PANTHER" id="PTHR31517:SF17">
    <property type="entry name" value="PEROXIDASE 6"/>
    <property type="match status" value="1"/>
</dbReference>
<evidence type="ECO:0000256" key="15">
    <source>
        <dbReference type="ARBA" id="ARBA00023180"/>
    </source>
</evidence>
<keyword evidence="9 19" id="KW-0479">Metal-binding</keyword>
<evidence type="ECO:0000256" key="16">
    <source>
        <dbReference type="ARBA" id="ARBA00023324"/>
    </source>
</evidence>
<dbReference type="Proteomes" id="UP001415857">
    <property type="component" value="Unassembled WGS sequence"/>
</dbReference>
<evidence type="ECO:0000256" key="21">
    <source>
        <dbReference type="PIRSR" id="PIRSR600823-5"/>
    </source>
</evidence>
<feature type="disulfide bond" evidence="21">
    <location>
        <begin position="90"/>
        <end position="95"/>
    </location>
</feature>
<keyword evidence="12 22" id="KW-0560">Oxidoreductase</keyword>